<dbReference type="EMBL" id="CP001958">
    <property type="protein sequence ID" value="ADG97768.1"/>
    <property type="molecule type" value="Genomic_DNA"/>
</dbReference>
<dbReference type="KEGG" id="srt:Srot_1299"/>
<comment type="similarity">
    <text evidence="1 8">Belongs to the cytidylate kinase family. Type 1 subfamily.</text>
</comment>
<gene>
    <name evidence="8" type="primary">cmk</name>
    <name evidence="10" type="ordered locus">Srot_1299</name>
</gene>
<dbReference type="GO" id="GO:0036431">
    <property type="term" value="F:dCMP kinase activity"/>
    <property type="evidence" value="ECO:0007669"/>
    <property type="project" value="InterPro"/>
</dbReference>
<dbReference type="InterPro" id="IPR011994">
    <property type="entry name" value="Cytidylate_kinase_dom"/>
</dbReference>
<dbReference type="HAMAP" id="MF_00238">
    <property type="entry name" value="Cytidyl_kinase_type1"/>
    <property type="match status" value="1"/>
</dbReference>
<evidence type="ECO:0000256" key="6">
    <source>
        <dbReference type="ARBA" id="ARBA00047615"/>
    </source>
</evidence>
<dbReference type="GO" id="GO:0006220">
    <property type="term" value="P:pyrimidine nucleotide metabolic process"/>
    <property type="evidence" value="ECO:0007669"/>
    <property type="project" value="UniProtKB-UniRule"/>
</dbReference>
<dbReference type="Gene3D" id="3.40.50.300">
    <property type="entry name" value="P-loop containing nucleotide triphosphate hydrolases"/>
    <property type="match status" value="1"/>
</dbReference>
<dbReference type="GO" id="GO:0005524">
    <property type="term" value="F:ATP binding"/>
    <property type="evidence" value="ECO:0007669"/>
    <property type="project" value="UniProtKB-UniRule"/>
</dbReference>
<organism evidence="10 11">
    <name type="scientific">Segniliparus rotundus (strain ATCC BAA-972 / CDC 1076 / CIP 108378 / DSM 44985 / JCM 13578)</name>
    <dbReference type="NCBI Taxonomy" id="640132"/>
    <lineage>
        <taxon>Bacteria</taxon>
        <taxon>Bacillati</taxon>
        <taxon>Actinomycetota</taxon>
        <taxon>Actinomycetes</taxon>
        <taxon>Mycobacteriales</taxon>
        <taxon>Segniliparaceae</taxon>
        <taxon>Segniliparus</taxon>
    </lineage>
</organism>
<evidence type="ECO:0000256" key="2">
    <source>
        <dbReference type="ARBA" id="ARBA00022679"/>
    </source>
</evidence>
<protein>
    <recommendedName>
        <fullName evidence="8">Cytidylate kinase</fullName>
        <shortName evidence="8">CK</shortName>
        <ecNumber evidence="8">2.7.4.25</ecNumber>
    </recommendedName>
    <alternativeName>
        <fullName evidence="8">Cytidine monophosphate kinase</fullName>
        <shortName evidence="8">CMP kinase</shortName>
    </alternativeName>
</protein>
<keyword evidence="5 8" id="KW-0067">ATP-binding</keyword>
<sequence length="230" mass="24360">MSGQSNRLVVAIDGPSGTGKSTVAKALAVACGAKYLNTGSMYRAVGLHALRRAVDLEDPAAMTEAARKAKIDVSVDPESETVWLDGEEVSAALRGDEVTQAASRNVGVVPSIRSLLVAEQQRIIAEHPRIVVEGRDIGTVVAPDADLKIFLTASEAARAERRTAQNQELRLSGTKAQILEQITQRDTFDASRKASPLRQAHDAVLIDTSGLSAEEALARLLTLAQAKGLA</sequence>
<evidence type="ECO:0000259" key="9">
    <source>
        <dbReference type="Pfam" id="PF02224"/>
    </source>
</evidence>
<dbReference type="STRING" id="640132.Srot_1299"/>
<accession>D6ZFP4</accession>
<evidence type="ECO:0000256" key="3">
    <source>
        <dbReference type="ARBA" id="ARBA00022741"/>
    </source>
</evidence>
<dbReference type="InterPro" id="IPR027417">
    <property type="entry name" value="P-loop_NTPase"/>
</dbReference>
<dbReference type="AlphaFoldDB" id="D6ZFP4"/>
<dbReference type="GO" id="GO:0005829">
    <property type="term" value="C:cytosol"/>
    <property type="evidence" value="ECO:0007669"/>
    <property type="project" value="TreeGrafter"/>
</dbReference>
<dbReference type="Pfam" id="PF02224">
    <property type="entry name" value="Cytidylate_kin"/>
    <property type="match status" value="1"/>
</dbReference>
<keyword evidence="2 8" id="KW-0808">Transferase</keyword>
<comment type="catalytic activity">
    <reaction evidence="7 8">
        <text>CMP + ATP = CDP + ADP</text>
        <dbReference type="Rhea" id="RHEA:11600"/>
        <dbReference type="ChEBI" id="CHEBI:30616"/>
        <dbReference type="ChEBI" id="CHEBI:58069"/>
        <dbReference type="ChEBI" id="CHEBI:60377"/>
        <dbReference type="ChEBI" id="CHEBI:456216"/>
        <dbReference type="EC" id="2.7.4.25"/>
    </reaction>
</comment>
<dbReference type="SUPFAM" id="SSF52540">
    <property type="entry name" value="P-loop containing nucleoside triphosphate hydrolases"/>
    <property type="match status" value="1"/>
</dbReference>
<dbReference type="NCBIfam" id="TIGR00017">
    <property type="entry name" value="cmk"/>
    <property type="match status" value="1"/>
</dbReference>
<dbReference type="eggNOG" id="COG0283">
    <property type="taxonomic scope" value="Bacteria"/>
</dbReference>
<dbReference type="GO" id="GO:0036430">
    <property type="term" value="F:CMP kinase activity"/>
    <property type="evidence" value="ECO:0007669"/>
    <property type="project" value="RHEA"/>
</dbReference>
<keyword evidence="3 8" id="KW-0547">Nucleotide-binding</keyword>
<dbReference type="InterPro" id="IPR003136">
    <property type="entry name" value="Cytidylate_kin"/>
</dbReference>
<dbReference type="PANTHER" id="PTHR21299:SF2">
    <property type="entry name" value="CYTIDYLATE KINASE"/>
    <property type="match status" value="1"/>
</dbReference>
<feature type="domain" description="Cytidylate kinase" evidence="9">
    <location>
        <begin position="10"/>
        <end position="224"/>
    </location>
</feature>
<keyword evidence="11" id="KW-1185">Reference proteome</keyword>
<dbReference type="RefSeq" id="WP_013138222.1">
    <property type="nucleotide sequence ID" value="NC_014168.1"/>
</dbReference>
<comment type="subcellular location">
    <subcellularLocation>
        <location evidence="8">Cytoplasm</location>
    </subcellularLocation>
</comment>
<dbReference type="GO" id="GO:0015949">
    <property type="term" value="P:nucleobase-containing small molecule interconversion"/>
    <property type="evidence" value="ECO:0007669"/>
    <property type="project" value="TreeGrafter"/>
</dbReference>
<feature type="binding site" evidence="8">
    <location>
        <begin position="14"/>
        <end position="22"/>
    </location>
    <ligand>
        <name>ATP</name>
        <dbReference type="ChEBI" id="CHEBI:30616"/>
    </ligand>
</feature>
<keyword evidence="8" id="KW-0963">Cytoplasm</keyword>
<dbReference type="PANTHER" id="PTHR21299">
    <property type="entry name" value="CYTIDYLATE KINASE/PANTOATE-BETA-ALANINE LIGASE"/>
    <property type="match status" value="1"/>
</dbReference>
<comment type="catalytic activity">
    <reaction evidence="6 8">
        <text>dCMP + ATP = dCDP + ADP</text>
        <dbReference type="Rhea" id="RHEA:25094"/>
        <dbReference type="ChEBI" id="CHEBI:30616"/>
        <dbReference type="ChEBI" id="CHEBI:57566"/>
        <dbReference type="ChEBI" id="CHEBI:58593"/>
        <dbReference type="ChEBI" id="CHEBI:456216"/>
        <dbReference type="EC" id="2.7.4.25"/>
    </reaction>
</comment>
<evidence type="ECO:0000313" key="11">
    <source>
        <dbReference type="Proteomes" id="UP000002247"/>
    </source>
</evidence>
<evidence type="ECO:0000313" key="10">
    <source>
        <dbReference type="EMBL" id="ADG97768.1"/>
    </source>
</evidence>
<keyword evidence="4 8" id="KW-0418">Kinase</keyword>
<dbReference type="EC" id="2.7.4.25" evidence="8"/>
<evidence type="ECO:0000256" key="8">
    <source>
        <dbReference type="HAMAP-Rule" id="MF_00238"/>
    </source>
</evidence>
<dbReference type="CDD" id="cd02020">
    <property type="entry name" value="CMPK"/>
    <property type="match status" value="1"/>
</dbReference>
<evidence type="ECO:0000256" key="7">
    <source>
        <dbReference type="ARBA" id="ARBA00048478"/>
    </source>
</evidence>
<proteinExistence type="inferred from homology"/>
<name>D6ZFP4_SEGRD</name>
<dbReference type="HOGENOM" id="CLU_079959_0_0_11"/>
<reference evidence="10 11" key="1">
    <citation type="journal article" date="2010" name="Stand. Genomic Sci.">
        <title>Complete genome sequence of Segniliparus rotundus type strain (CDC 1076).</title>
        <authorList>
            <person name="Sikorski J."/>
            <person name="Lapidus A."/>
            <person name="Copeland A."/>
            <person name="Misra M."/>
            <person name="Glavina Del Rio T."/>
            <person name="Nolan M."/>
            <person name="Lucas S."/>
            <person name="Chen F."/>
            <person name="Tice H."/>
            <person name="Cheng J.F."/>
            <person name="Jando M."/>
            <person name="Schneider S."/>
            <person name="Bruce D."/>
            <person name="Goodwin L."/>
            <person name="Pitluck S."/>
            <person name="Liolios K."/>
            <person name="Mikhailova N."/>
            <person name="Pati A."/>
            <person name="Ivanova N."/>
            <person name="Mavromatis K."/>
            <person name="Chen A."/>
            <person name="Palaniappan K."/>
            <person name="Chertkov O."/>
            <person name="Land M."/>
            <person name="Hauser L."/>
            <person name="Chang Y.J."/>
            <person name="Jeffries C.D."/>
            <person name="Brettin T."/>
            <person name="Detter J.C."/>
            <person name="Han C."/>
            <person name="Rohde M."/>
            <person name="Goker M."/>
            <person name="Bristow J."/>
            <person name="Eisen J.A."/>
            <person name="Markowitz V."/>
            <person name="Hugenholtz P."/>
            <person name="Kyrpides N.C."/>
            <person name="Klenk H.P."/>
        </authorList>
    </citation>
    <scope>NUCLEOTIDE SEQUENCE [LARGE SCALE GENOMIC DNA]</scope>
    <source>
        <strain evidence="11">ATCC BAA-972 / CDC 1076 / CIP 108378 / DSM 44985 / JCM 13578</strain>
    </source>
</reference>
<evidence type="ECO:0000256" key="4">
    <source>
        <dbReference type="ARBA" id="ARBA00022777"/>
    </source>
</evidence>
<evidence type="ECO:0000256" key="5">
    <source>
        <dbReference type="ARBA" id="ARBA00022840"/>
    </source>
</evidence>
<dbReference type="Proteomes" id="UP000002247">
    <property type="component" value="Chromosome"/>
</dbReference>
<evidence type="ECO:0000256" key="1">
    <source>
        <dbReference type="ARBA" id="ARBA00009427"/>
    </source>
</evidence>